<dbReference type="InterPro" id="IPR033403">
    <property type="entry name" value="DUF5110"/>
</dbReference>
<proteinExistence type="inferred from homology"/>
<dbReference type="SUPFAM" id="SSF74650">
    <property type="entry name" value="Galactose mutarotase-like"/>
    <property type="match status" value="1"/>
</dbReference>
<dbReference type="InterPro" id="IPR025887">
    <property type="entry name" value="Glyco_hydro_31_N_dom"/>
</dbReference>
<keyword evidence="2" id="KW-0732">Signal</keyword>
<comment type="caution">
    <text evidence="4">The sequence shown here is derived from an EMBL/GenBank/DDBJ whole genome shotgun (WGS) entry which is preliminary data.</text>
</comment>
<gene>
    <name evidence="4" type="ORF">ACFY05_10210</name>
</gene>
<dbReference type="Pfam" id="PF08305">
    <property type="entry name" value="NPCBM"/>
    <property type="match status" value="1"/>
</dbReference>
<dbReference type="InterPro" id="IPR013222">
    <property type="entry name" value="Glyco_hyd_98_carb-bd"/>
</dbReference>
<evidence type="ECO:0000256" key="2">
    <source>
        <dbReference type="SAM" id="SignalP"/>
    </source>
</evidence>
<dbReference type="InterPro" id="IPR017853">
    <property type="entry name" value="GH"/>
</dbReference>
<dbReference type="Pfam" id="PF13802">
    <property type="entry name" value="Gal_mutarotas_2"/>
    <property type="match status" value="1"/>
</dbReference>
<dbReference type="Gene3D" id="2.60.40.1760">
    <property type="entry name" value="glycosyl hydrolase (family 31)"/>
    <property type="match status" value="1"/>
</dbReference>
<keyword evidence="5" id="KW-1185">Reference proteome</keyword>
<dbReference type="RefSeq" id="WP_387341609.1">
    <property type="nucleotide sequence ID" value="NZ_JBIAXI010000005.1"/>
</dbReference>
<dbReference type="Proteomes" id="UP001602119">
    <property type="component" value="Unassembled WGS sequence"/>
</dbReference>
<sequence length="1219" mass="129795">MRRIAHQLASPVRIGAAVSVLAAAVLAGLPHSAEAAADSGLGTVTSFTKTGDATYTIETEGGAKVRLDFLKNDEFRIWMAPDGKFTDPAGTPPADPKQPNATIVVKQDFPAPPTTSRETGDGYEVATGDITVRVAKSPALFEVRRADGSLVWKESKPLTWNANGTTQTLARGAAEQFFGGGMQNGRFSHRDQTINVGANYNWEDGGYPNSSPFYLTTAGYGVLRNTFTAGTYSFGEQVTATQKEQRFDAYYFVSPKQTDLYTPIDRYTELTGRPFMPPIYGLEMGDADCYLHNANRGERKPEDAVKVAQGYVDHDMPRGWMLVNDGYGCGYDKLPWVGDELRDRNVQLGLWTQSALTNQEYEVKDAGVRVRKLDVAWVGPGYRHALTGCEDAYQGIEKNSDARGYVWMVEGWAGAQRCAVQWTGDHSGSLDSIRWQVPALAGSGMSGIAYTAGDIDGIFGGSDVSYVRDLQWKVFTPALMSMSGWAGKDKQPWVRGEPYTSINRAYLRLRERLLPYFYTYAAQAHRTGAPIARPLVLEYPEDADTWGDKARYQFLAGKDFLVAPVYTAGEVRDGIYLPKGTWVDYWTGRTYEGPTTVNGYHAPLDRLPLFVRGGAIVPMWKDGINNHADVKPGDAITLDVYPKGNSTFELYEDDGVTRQYAEGRSATQTFTVTAPEEGRGEVTVAIGALTGEYDGKAAARPYELVVHGEKKPGSVHVGGKLAQEVGKDAYAAGAIGWYHDENGVTRVRTAAVPTGEEIAVKLAGASAVGGRHPSDTGVTVSASAPRMILPGQEAEVTFTVANGAEVPVKDVVLSVAVPEGWAAVAPWKARKIEPGTTATAKVRLAVPEKAVPGPVTLTASAAYTARADRHESTAAFATEVPYGSLAAAFDNVGISDDANTGAGNLDGGGSSFSAQKLAAIGVTPGSRRTVEGVEFTWPSSTPGTPDNVVAAGQTIALSGKGSGLAFLGTEAGNVSRPVTVVYADGSTDSGTLGFPNWCCAATDTFGAKVAFSVKGKNTTAGPNQYPTTDYRIFFNSIRINPDKEVIAVKLPDAAAIHIFAMALGDKPLPPAPKGTVYASDLTPLESVNGWGPVEKDRSNGESGAGDGRTISLAGTAYAKGLGVHAYSKVTYYLGKACTRFTSVVGVDDETRGNGSVTFKVITDGTVVHTSGRLTGTTPPETLDVDVTGARIVDLEVNDSGDGNGADHADWADAKFVCAS</sequence>
<dbReference type="InterPro" id="IPR008979">
    <property type="entry name" value="Galactose-bd-like_sf"/>
</dbReference>
<dbReference type="Gene3D" id="2.60.40.10">
    <property type="entry name" value="Immunoglobulins"/>
    <property type="match status" value="1"/>
</dbReference>
<dbReference type="Gene3D" id="2.60.120.1060">
    <property type="entry name" value="NPCBM/NEW2 domain"/>
    <property type="match status" value="1"/>
</dbReference>
<protein>
    <submittedName>
        <fullName evidence="4">NPCBM/NEW2 domain-containing protein</fullName>
    </submittedName>
</protein>
<dbReference type="Gene3D" id="2.60.40.1180">
    <property type="entry name" value="Golgi alpha-mannosidase II"/>
    <property type="match status" value="2"/>
</dbReference>
<dbReference type="SUPFAM" id="SSF51445">
    <property type="entry name" value="(Trans)glycosidases"/>
    <property type="match status" value="1"/>
</dbReference>
<dbReference type="InterPro" id="IPR000322">
    <property type="entry name" value="Glyco_hydro_31_TIM"/>
</dbReference>
<name>A0ABW6V1N9_MICFU</name>
<dbReference type="SUPFAM" id="SSF51011">
    <property type="entry name" value="Glycosyl hydrolase domain"/>
    <property type="match status" value="1"/>
</dbReference>
<dbReference type="Pfam" id="PF10633">
    <property type="entry name" value="NPCBM_assoc"/>
    <property type="match status" value="1"/>
</dbReference>
<accession>A0ABW6V1N9</accession>
<dbReference type="SUPFAM" id="SSF49785">
    <property type="entry name" value="Galactose-binding domain-like"/>
    <property type="match status" value="1"/>
</dbReference>
<dbReference type="InterPro" id="IPR038637">
    <property type="entry name" value="NPCBM_sf"/>
</dbReference>
<dbReference type="CDD" id="cd14752">
    <property type="entry name" value="GH31_N"/>
    <property type="match status" value="1"/>
</dbReference>
<dbReference type="InterPro" id="IPR013783">
    <property type="entry name" value="Ig-like_fold"/>
</dbReference>
<feature type="domain" description="Glycosyl hydrolase family 98 putative carbohydrate-binding module" evidence="3">
    <location>
        <begin position="1072"/>
        <end position="1217"/>
    </location>
</feature>
<dbReference type="Gene3D" id="3.20.20.80">
    <property type="entry name" value="Glycosidases"/>
    <property type="match status" value="1"/>
</dbReference>
<feature type="signal peptide" evidence="2">
    <location>
        <begin position="1"/>
        <end position="35"/>
    </location>
</feature>
<dbReference type="Pfam" id="PF17137">
    <property type="entry name" value="DUF5110"/>
    <property type="match status" value="1"/>
</dbReference>
<dbReference type="InterPro" id="IPR018905">
    <property type="entry name" value="A-galactase_NEW3"/>
</dbReference>
<evidence type="ECO:0000259" key="3">
    <source>
        <dbReference type="SMART" id="SM00776"/>
    </source>
</evidence>
<reference evidence="4 5" key="1">
    <citation type="submission" date="2024-10" db="EMBL/GenBank/DDBJ databases">
        <title>The Natural Products Discovery Center: Release of the First 8490 Sequenced Strains for Exploring Actinobacteria Biosynthetic Diversity.</title>
        <authorList>
            <person name="Kalkreuter E."/>
            <person name="Kautsar S.A."/>
            <person name="Yang D."/>
            <person name="Bader C.D."/>
            <person name="Teijaro C.N."/>
            <person name="Fluegel L."/>
            <person name="Davis C.M."/>
            <person name="Simpson J.R."/>
            <person name="Lauterbach L."/>
            <person name="Steele A.D."/>
            <person name="Gui C."/>
            <person name="Meng S."/>
            <person name="Li G."/>
            <person name="Viehrig K."/>
            <person name="Ye F."/>
            <person name="Su P."/>
            <person name="Kiefer A.F."/>
            <person name="Nichols A."/>
            <person name="Cepeda A.J."/>
            <person name="Yan W."/>
            <person name="Fan B."/>
            <person name="Jiang Y."/>
            <person name="Adhikari A."/>
            <person name="Zheng C.-J."/>
            <person name="Schuster L."/>
            <person name="Cowan T.M."/>
            <person name="Smanski M.J."/>
            <person name="Chevrette M.G."/>
            <person name="De Carvalho L.P.S."/>
            <person name="Shen B."/>
        </authorList>
    </citation>
    <scope>NUCLEOTIDE SEQUENCE [LARGE SCALE GENOMIC DNA]</scope>
    <source>
        <strain evidence="4 5">NPDC001281</strain>
    </source>
</reference>
<dbReference type="InterPro" id="IPR013780">
    <property type="entry name" value="Glyco_hydro_b"/>
</dbReference>
<dbReference type="EMBL" id="JBIAXI010000005">
    <property type="protein sequence ID" value="MFF4773219.1"/>
    <property type="molecule type" value="Genomic_DNA"/>
</dbReference>
<dbReference type="InterPro" id="IPR011013">
    <property type="entry name" value="Gal_mutarotase_sf_dom"/>
</dbReference>
<dbReference type="PANTHER" id="PTHR22762">
    <property type="entry name" value="ALPHA-GLUCOSIDASE"/>
    <property type="match status" value="1"/>
</dbReference>
<comment type="similarity">
    <text evidence="1">Belongs to the glycosyl hydrolase 31 family.</text>
</comment>
<dbReference type="Pfam" id="PF01055">
    <property type="entry name" value="Glyco_hydro_31_2nd"/>
    <property type="match status" value="1"/>
</dbReference>
<evidence type="ECO:0000256" key="1">
    <source>
        <dbReference type="ARBA" id="ARBA00007806"/>
    </source>
</evidence>
<dbReference type="SMART" id="SM00776">
    <property type="entry name" value="NPCBM"/>
    <property type="match status" value="1"/>
</dbReference>
<dbReference type="PANTHER" id="PTHR22762:SF120">
    <property type="entry name" value="HETEROGLYCAN GLUCOSIDASE 1"/>
    <property type="match status" value="1"/>
</dbReference>
<dbReference type="InterPro" id="IPR048395">
    <property type="entry name" value="Glyco_hydro_31_C"/>
</dbReference>
<evidence type="ECO:0000313" key="4">
    <source>
        <dbReference type="EMBL" id="MFF4773219.1"/>
    </source>
</evidence>
<evidence type="ECO:0000313" key="5">
    <source>
        <dbReference type="Proteomes" id="UP001602119"/>
    </source>
</evidence>
<organism evidence="4 5">
    <name type="scientific">Microtetraspora fusca</name>
    <dbReference type="NCBI Taxonomy" id="1997"/>
    <lineage>
        <taxon>Bacteria</taxon>
        <taxon>Bacillati</taxon>
        <taxon>Actinomycetota</taxon>
        <taxon>Actinomycetes</taxon>
        <taxon>Streptosporangiales</taxon>
        <taxon>Streptosporangiaceae</taxon>
        <taxon>Microtetraspora</taxon>
    </lineage>
</organism>
<feature type="chain" id="PRO_5046755596" evidence="2">
    <location>
        <begin position="36"/>
        <end position="1219"/>
    </location>
</feature>
<dbReference type="Pfam" id="PF21365">
    <property type="entry name" value="Glyco_hydro_31_3rd"/>
    <property type="match status" value="1"/>
</dbReference>